<dbReference type="Pfam" id="PF04397">
    <property type="entry name" value="LytTR"/>
    <property type="match status" value="1"/>
</dbReference>
<feature type="domain" description="HTH LytTR-type" evidence="1">
    <location>
        <begin position="21"/>
        <end position="111"/>
    </location>
</feature>
<dbReference type="Proteomes" id="UP000245489">
    <property type="component" value="Unassembled WGS sequence"/>
</dbReference>
<sequence length="111" mass="13302">MENFKIYKDDLLTIDQRKKKVIDINQIIMLKGISNYTCFYLKNGTQRLTSHTLKYYENQLESKGFLRVHRGFIVNQQCIVKHDSYNSQLLLTDGYEVEISRRKRRQFEGSF</sequence>
<gene>
    <name evidence="2" type="ORF">LV89_02597</name>
</gene>
<evidence type="ECO:0000313" key="3">
    <source>
        <dbReference type="Proteomes" id="UP000245489"/>
    </source>
</evidence>
<dbReference type="AlphaFoldDB" id="A0A316E8M9"/>
<accession>A0A316E8M9</accession>
<dbReference type="PANTHER" id="PTHR37299">
    <property type="entry name" value="TRANSCRIPTIONAL REGULATOR-RELATED"/>
    <property type="match status" value="1"/>
</dbReference>
<dbReference type="SMART" id="SM00850">
    <property type="entry name" value="LytTR"/>
    <property type="match status" value="1"/>
</dbReference>
<evidence type="ECO:0000259" key="1">
    <source>
        <dbReference type="PROSITE" id="PS50930"/>
    </source>
</evidence>
<dbReference type="GO" id="GO:0003677">
    <property type="term" value="F:DNA binding"/>
    <property type="evidence" value="ECO:0007669"/>
    <property type="project" value="InterPro"/>
</dbReference>
<dbReference type="EMBL" id="QGGO01000012">
    <property type="protein sequence ID" value="PWK26426.1"/>
    <property type="molecule type" value="Genomic_DNA"/>
</dbReference>
<dbReference type="Gene3D" id="2.40.50.1020">
    <property type="entry name" value="LytTr DNA-binding domain"/>
    <property type="match status" value="1"/>
</dbReference>
<dbReference type="OrthoDB" id="1430683at2"/>
<keyword evidence="3" id="KW-1185">Reference proteome</keyword>
<evidence type="ECO:0000313" key="2">
    <source>
        <dbReference type="EMBL" id="PWK26426.1"/>
    </source>
</evidence>
<protein>
    <submittedName>
        <fullName evidence="2">Two-component system response regulator LytT</fullName>
    </submittedName>
</protein>
<dbReference type="InterPro" id="IPR046947">
    <property type="entry name" value="LytR-like"/>
</dbReference>
<dbReference type="InterPro" id="IPR007492">
    <property type="entry name" value="LytTR_DNA-bd_dom"/>
</dbReference>
<name>A0A316E8M9_9BACT</name>
<comment type="caution">
    <text evidence="2">The sequence shown here is derived from an EMBL/GenBank/DDBJ whole genome shotgun (WGS) entry which is preliminary data.</text>
</comment>
<proteinExistence type="predicted"/>
<dbReference type="PROSITE" id="PS50930">
    <property type="entry name" value="HTH_LYTTR"/>
    <property type="match status" value="1"/>
</dbReference>
<dbReference type="GO" id="GO:0000156">
    <property type="term" value="F:phosphorelay response regulator activity"/>
    <property type="evidence" value="ECO:0007669"/>
    <property type="project" value="InterPro"/>
</dbReference>
<organism evidence="2 3">
    <name type="scientific">Arcicella aurantiaca</name>
    <dbReference type="NCBI Taxonomy" id="591202"/>
    <lineage>
        <taxon>Bacteria</taxon>
        <taxon>Pseudomonadati</taxon>
        <taxon>Bacteroidota</taxon>
        <taxon>Cytophagia</taxon>
        <taxon>Cytophagales</taxon>
        <taxon>Flectobacillaceae</taxon>
        <taxon>Arcicella</taxon>
    </lineage>
</organism>
<dbReference type="RefSeq" id="WP_109743320.1">
    <property type="nucleotide sequence ID" value="NZ_QGGO01000012.1"/>
</dbReference>
<reference evidence="2 3" key="1">
    <citation type="submission" date="2018-05" db="EMBL/GenBank/DDBJ databases">
        <title>Genomic Encyclopedia of Archaeal and Bacterial Type Strains, Phase II (KMG-II): from individual species to whole genera.</title>
        <authorList>
            <person name="Goeker M."/>
        </authorList>
    </citation>
    <scope>NUCLEOTIDE SEQUENCE [LARGE SCALE GENOMIC DNA]</scope>
    <source>
        <strain evidence="2 3">DSM 22214</strain>
    </source>
</reference>
<dbReference type="PANTHER" id="PTHR37299:SF1">
    <property type="entry name" value="STAGE 0 SPORULATION PROTEIN A HOMOLOG"/>
    <property type="match status" value="1"/>
</dbReference>